<dbReference type="EMBL" id="RQHW01000079">
    <property type="protein sequence ID" value="TGN17135.1"/>
    <property type="molecule type" value="Genomic_DNA"/>
</dbReference>
<accession>A0A4R9LTS3</accession>
<name>A0A4R9LTS3_9LEPT</name>
<keyword evidence="2" id="KW-1185">Reference proteome</keyword>
<protein>
    <submittedName>
        <fullName evidence="1">Uncharacterized protein</fullName>
    </submittedName>
</protein>
<reference evidence="1" key="1">
    <citation type="journal article" date="2019" name="PLoS Negl. Trop. Dis.">
        <title>Revisiting the worldwide diversity of Leptospira species in the environment.</title>
        <authorList>
            <person name="Vincent A.T."/>
            <person name="Schiettekatte O."/>
            <person name="Bourhy P."/>
            <person name="Veyrier F.J."/>
            <person name="Picardeau M."/>
        </authorList>
    </citation>
    <scope>NUCLEOTIDE SEQUENCE [LARGE SCALE GENOMIC DNA]</scope>
    <source>
        <strain evidence="1">201300427</strain>
    </source>
</reference>
<dbReference type="AlphaFoldDB" id="A0A4R9LTS3"/>
<evidence type="ECO:0000313" key="1">
    <source>
        <dbReference type="EMBL" id="TGN17135.1"/>
    </source>
</evidence>
<organism evidence="1 2">
    <name type="scientific">Leptospira idonii</name>
    <dbReference type="NCBI Taxonomy" id="1193500"/>
    <lineage>
        <taxon>Bacteria</taxon>
        <taxon>Pseudomonadati</taxon>
        <taxon>Spirochaetota</taxon>
        <taxon>Spirochaetia</taxon>
        <taxon>Leptospirales</taxon>
        <taxon>Leptospiraceae</taxon>
        <taxon>Leptospira</taxon>
    </lineage>
</organism>
<dbReference type="OrthoDB" id="316623at2"/>
<gene>
    <name evidence="1" type="ORF">EHS15_18345</name>
</gene>
<sequence>MHSVIQEDENELSQIQDFKKGYVYFLSGLQNLISSFLQFITSGNITEANKRDLLPFRKTLDTELNSSQKKIKDIIINLDEKHMYPMVKKEYARYFIGIQADSNRNDFVQFHLIFEMLRNFVIDTKGGWESIRSAIETGNFQDPEFQREALLRFRIIPALDRIQFLSIFLKRMAYILQIENPKGIWDLKPTKPKFKENVVYRLSSVFSDKLYQGGESQEVVAINIPFEENDKVSITAGTKQESSALAGVALKKAEPEIAAKQPNKKETIVNYIQAFGKYSWNSDQHYFFRFETDKYASEKDLFKQTINMDIHMGADEQVLRAELIRSLTSLEKKNRSGEELEKEYLSFLNHFFDFCENIIMMNMGIPAQLKWVFLFHIGPSHFYMIAKKFLTEVNTGYLHVKSTDGKKVSRVIPGEVVKKHVIDYWNRVVLPNVGEEKNNLALLKKLVEIVDQKYKETSAHAIAEYDNLPADIKASKPRVQLFREYMNQWMGAANIIIFKRFVKNKSI</sequence>
<dbReference type="Proteomes" id="UP000298058">
    <property type="component" value="Unassembled WGS sequence"/>
</dbReference>
<comment type="caution">
    <text evidence="1">The sequence shown here is derived from an EMBL/GenBank/DDBJ whole genome shotgun (WGS) entry which is preliminary data.</text>
</comment>
<proteinExistence type="predicted"/>
<evidence type="ECO:0000313" key="2">
    <source>
        <dbReference type="Proteomes" id="UP000298058"/>
    </source>
</evidence>
<dbReference type="RefSeq" id="WP_135762042.1">
    <property type="nucleotide sequence ID" value="NZ_RQHW01000079.1"/>
</dbReference>